<accession>A0A1T4YLH2</accession>
<dbReference type="Proteomes" id="UP000190042">
    <property type="component" value="Unassembled WGS sequence"/>
</dbReference>
<feature type="transmembrane region" description="Helical" evidence="1">
    <location>
        <begin position="7"/>
        <end position="25"/>
    </location>
</feature>
<dbReference type="RefSeq" id="WP_078818174.1">
    <property type="nucleotide sequence ID" value="NZ_FUYJ01000006.1"/>
</dbReference>
<protein>
    <recommendedName>
        <fullName evidence="4">DUF3953 domain-containing protein</fullName>
    </recommendedName>
</protein>
<evidence type="ECO:0000313" key="3">
    <source>
        <dbReference type="Proteomes" id="UP000190042"/>
    </source>
</evidence>
<proteinExistence type="predicted"/>
<gene>
    <name evidence="2" type="ORF">SAMN04244570_2987</name>
</gene>
<keyword evidence="1" id="KW-0812">Transmembrane</keyword>
<dbReference type="AlphaFoldDB" id="A0A1T4YLH2"/>
<sequence length="91" mass="10296">MRSFSVLSTLFAIIGVLLIGFSYIFKESFELLMVLGLGSLIVGSFLCFWAMVRGEKGAAKFSSVVAFFLLSFIIIWTEPFQIIRVLTWMKN</sequence>
<dbReference type="EMBL" id="FUYJ01000006">
    <property type="protein sequence ID" value="SKB02533.1"/>
    <property type="molecule type" value="Genomic_DNA"/>
</dbReference>
<evidence type="ECO:0000313" key="2">
    <source>
        <dbReference type="EMBL" id="SKB02533.1"/>
    </source>
</evidence>
<feature type="transmembrane region" description="Helical" evidence="1">
    <location>
        <begin position="64"/>
        <end position="83"/>
    </location>
</feature>
<name>A0A1T4YLH2_9BACL</name>
<feature type="transmembrane region" description="Helical" evidence="1">
    <location>
        <begin position="31"/>
        <end position="52"/>
    </location>
</feature>
<evidence type="ECO:0000256" key="1">
    <source>
        <dbReference type="SAM" id="Phobius"/>
    </source>
</evidence>
<organism evidence="2 3">
    <name type="scientific">Sporosarcina newyorkensis</name>
    <dbReference type="NCBI Taxonomy" id="759851"/>
    <lineage>
        <taxon>Bacteria</taxon>
        <taxon>Bacillati</taxon>
        <taxon>Bacillota</taxon>
        <taxon>Bacilli</taxon>
        <taxon>Bacillales</taxon>
        <taxon>Caryophanaceae</taxon>
        <taxon>Sporosarcina</taxon>
    </lineage>
</organism>
<keyword evidence="1" id="KW-0472">Membrane</keyword>
<keyword evidence="3" id="KW-1185">Reference proteome</keyword>
<keyword evidence="1" id="KW-1133">Transmembrane helix</keyword>
<reference evidence="3" key="1">
    <citation type="submission" date="2017-02" db="EMBL/GenBank/DDBJ databases">
        <authorList>
            <person name="Varghese N."/>
            <person name="Submissions S."/>
        </authorList>
    </citation>
    <scope>NUCLEOTIDE SEQUENCE [LARGE SCALE GENOMIC DNA]</scope>
    <source>
        <strain evidence="3">DSM 23966</strain>
    </source>
</reference>
<evidence type="ECO:0008006" key="4">
    <source>
        <dbReference type="Google" id="ProtNLM"/>
    </source>
</evidence>